<evidence type="ECO:0000256" key="7">
    <source>
        <dbReference type="SAM" id="Phobius"/>
    </source>
</evidence>
<dbReference type="InterPro" id="IPR005226">
    <property type="entry name" value="UPF0014_fam"/>
</dbReference>
<comment type="caution">
    <text evidence="8">The sequence shown here is derived from an EMBL/GenBank/DDBJ whole genome shotgun (WGS) entry which is preliminary data.</text>
</comment>
<feature type="transmembrane region" description="Helical" evidence="7">
    <location>
        <begin position="32"/>
        <end position="52"/>
    </location>
</feature>
<dbReference type="EMBL" id="AMYB01000002">
    <property type="protein sequence ID" value="OAD06077.1"/>
    <property type="molecule type" value="Genomic_DNA"/>
</dbReference>
<evidence type="ECO:0000313" key="9">
    <source>
        <dbReference type="Proteomes" id="UP000077051"/>
    </source>
</evidence>
<feature type="transmembrane region" description="Helical" evidence="7">
    <location>
        <begin position="118"/>
        <end position="139"/>
    </location>
</feature>
<evidence type="ECO:0000256" key="1">
    <source>
        <dbReference type="ARBA" id="ARBA00004141"/>
    </source>
</evidence>
<dbReference type="PANTHER" id="PTHR30028">
    <property type="entry name" value="UPF0014 INNER MEMBRANE PROTEIN YBBM-RELATED"/>
    <property type="match status" value="1"/>
</dbReference>
<accession>A0A162Z7X8</accession>
<sequence length="360" mass="39138">MDSSDVLGFVANLTATLAEDSPQHKPAPTLTWVNVAIASSFILVNGFISLILGLQLEKTLIIAAIRCLVQLTLMGFILEDVFKTRHPALVMLMTFVLIFLGAYETVYNKSKQTYKGMFISVLLSSGIATLVVGIVGTRYAMKQTPFWIPEIFIPTMGMLLGNAMSGMAVALSSCLSSVGTRKEQIETYLAFGASRWEAGQSIAIEAVRLSMLPTINQMSVIGLIAIPGMMTGQILGGAPVSNAVKYQQIIMFLISASTALGVLSAVVSCIRVVIDSRHRLRPEKIINGRASLFQDIKQVLISVWEGLVYVFCCFCCRAQKKKQDDIDNGPSSSSSPRRSAAADEDDEDDADVDQRRPLLN</sequence>
<dbReference type="AlphaFoldDB" id="A0A162Z7X8"/>
<keyword evidence="4 7" id="KW-1133">Transmembrane helix</keyword>
<evidence type="ECO:0000256" key="3">
    <source>
        <dbReference type="ARBA" id="ARBA00022692"/>
    </source>
</evidence>
<dbReference type="Pfam" id="PF03649">
    <property type="entry name" value="UPF0014"/>
    <property type="match status" value="1"/>
</dbReference>
<feature type="compositionally biased region" description="Low complexity" evidence="6">
    <location>
        <begin position="330"/>
        <end position="339"/>
    </location>
</feature>
<evidence type="ECO:0000256" key="5">
    <source>
        <dbReference type="ARBA" id="ARBA00023136"/>
    </source>
</evidence>
<keyword evidence="5 7" id="KW-0472">Membrane</keyword>
<keyword evidence="9" id="KW-1185">Reference proteome</keyword>
<comment type="subcellular location">
    <subcellularLocation>
        <location evidence="1">Membrane</location>
        <topology evidence="1">Multi-pass membrane protein</topology>
    </subcellularLocation>
</comment>
<proteinExistence type="inferred from homology"/>
<protein>
    <submittedName>
        <fullName evidence="8">Uncharacterized protein</fullName>
    </submittedName>
</protein>
<feature type="region of interest" description="Disordered" evidence="6">
    <location>
        <begin position="321"/>
        <end position="360"/>
    </location>
</feature>
<feature type="transmembrane region" description="Helical" evidence="7">
    <location>
        <begin position="89"/>
        <end position="106"/>
    </location>
</feature>
<organism evidence="8 9">
    <name type="scientific">Mucor lusitanicus CBS 277.49</name>
    <dbReference type="NCBI Taxonomy" id="747725"/>
    <lineage>
        <taxon>Eukaryota</taxon>
        <taxon>Fungi</taxon>
        <taxon>Fungi incertae sedis</taxon>
        <taxon>Mucoromycota</taxon>
        <taxon>Mucoromycotina</taxon>
        <taxon>Mucoromycetes</taxon>
        <taxon>Mucorales</taxon>
        <taxon>Mucorineae</taxon>
        <taxon>Mucoraceae</taxon>
        <taxon>Mucor</taxon>
    </lineage>
</organism>
<evidence type="ECO:0000256" key="4">
    <source>
        <dbReference type="ARBA" id="ARBA00022989"/>
    </source>
</evidence>
<keyword evidence="3 7" id="KW-0812">Transmembrane</keyword>
<reference evidence="8 9" key="1">
    <citation type="submission" date="2015-06" db="EMBL/GenBank/DDBJ databases">
        <title>Expansion of signal transduction pathways in fungi by whole-genome duplication.</title>
        <authorList>
            <consortium name="DOE Joint Genome Institute"/>
            <person name="Corrochano L.M."/>
            <person name="Kuo A."/>
            <person name="Marcet-Houben M."/>
            <person name="Polaino S."/>
            <person name="Salamov A."/>
            <person name="Villalobos J.M."/>
            <person name="Alvarez M.I."/>
            <person name="Avalos J."/>
            <person name="Benito E.P."/>
            <person name="Benoit I."/>
            <person name="Burger G."/>
            <person name="Camino L.P."/>
            <person name="Canovas D."/>
            <person name="Cerda-Olmedo E."/>
            <person name="Cheng J.-F."/>
            <person name="Dominguez A."/>
            <person name="Elias M."/>
            <person name="Eslava A.P."/>
            <person name="Glaser F."/>
            <person name="Grimwood J."/>
            <person name="Gutierrez G."/>
            <person name="Heitman J."/>
            <person name="Henrissat B."/>
            <person name="Iturriaga E.A."/>
            <person name="Lang B.F."/>
            <person name="Lavin J.L."/>
            <person name="Lee S."/>
            <person name="Li W."/>
            <person name="Lindquist E."/>
            <person name="Lopez-Garcia S."/>
            <person name="Luque E.M."/>
            <person name="Marcos A.T."/>
            <person name="Martin J."/>
            <person name="Mccluskey K."/>
            <person name="Medina H.R."/>
            <person name="Miralles-Duran A."/>
            <person name="Miyazaki A."/>
            <person name="Munoz-Torres E."/>
            <person name="Oguiza J.A."/>
            <person name="Ohm R."/>
            <person name="Olmedo M."/>
            <person name="Orejas M."/>
            <person name="Ortiz-Castellanos L."/>
            <person name="Pisabarro A.G."/>
            <person name="Rodriguez-Romero J."/>
            <person name="Ruiz-Herrera J."/>
            <person name="Ruiz-Vazquez R."/>
            <person name="Sanz C."/>
            <person name="Schackwitz W."/>
            <person name="Schmutz J."/>
            <person name="Shahriari M."/>
            <person name="Shelest E."/>
            <person name="Silva-Franco F."/>
            <person name="Soanes D."/>
            <person name="Syed K."/>
            <person name="Tagua V.G."/>
            <person name="Talbot N.J."/>
            <person name="Thon M."/>
            <person name="De Vries R.P."/>
            <person name="Wiebenga A."/>
            <person name="Yadav J.S."/>
            <person name="Braun E.L."/>
            <person name="Baker S."/>
            <person name="Garre V."/>
            <person name="Horwitz B."/>
            <person name="Torres-Martinez S."/>
            <person name="Idnurm A."/>
            <person name="Herrera-Estrella A."/>
            <person name="Gabaldon T."/>
            <person name="Grigoriev I.V."/>
        </authorList>
    </citation>
    <scope>NUCLEOTIDE SEQUENCE [LARGE SCALE GENOMIC DNA]</scope>
    <source>
        <strain evidence="8 9">CBS 277.49</strain>
    </source>
</reference>
<feature type="compositionally biased region" description="Acidic residues" evidence="6">
    <location>
        <begin position="342"/>
        <end position="351"/>
    </location>
</feature>
<feature type="transmembrane region" description="Helical" evidence="7">
    <location>
        <begin position="218"/>
        <end position="237"/>
    </location>
</feature>
<gene>
    <name evidence="8" type="ORF">MUCCIDRAFT_176579</name>
</gene>
<feature type="transmembrane region" description="Helical" evidence="7">
    <location>
        <begin position="151"/>
        <end position="175"/>
    </location>
</feature>
<evidence type="ECO:0000256" key="6">
    <source>
        <dbReference type="SAM" id="MobiDB-lite"/>
    </source>
</evidence>
<comment type="similarity">
    <text evidence="2">Belongs to the UPF0014 family.</text>
</comment>
<name>A0A162Z7X8_MUCCL</name>
<evidence type="ECO:0000256" key="2">
    <source>
        <dbReference type="ARBA" id="ARBA00005268"/>
    </source>
</evidence>
<evidence type="ECO:0000313" key="8">
    <source>
        <dbReference type="EMBL" id="OAD06077.1"/>
    </source>
</evidence>
<dbReference type="Proteomes" id="UP000077051">
    <property type="component" value="Unassembled WGS sequence"/>
</dbReference>
<dbReference type="PANTHER" id="PTHR30028:SF0">
    <property type="entry name" value="PROTEIN ALUMINUM SENSITIVE 3"/>
    <property type="match status" value="1"/>
</dbReference>
<feature type="transmembrane region" description="Helical" evidence="7">
    <location>
        <begin position="59"/>
        <end position="77"/>
    </location>
</feature>
<dbReference type="OrthoDB" id="432685at2759"/>
<dbReference type="GO" id="GO:0005886">
    <property type="term" value="C:plasma membrane"/>
    <property type="evidence" value="ECO:0007669"/>
    <property type="project" value="TreeGrafter"/>
</dbReference>
<dbReference type="VEuPathDB" id="FungiDB:MUCCIDRAFT_176579"/>
<feature type="transmembrane region" description="Helical" evidence="7">
    <location>
        <begin position="249"/>
        <end position="274"/>
    </location>
</feature>